<proteinExistence type="predicted"/>
<protein>
    <recommendedName>
        <fullName evidence="4">Transmembrane protein</fullName>
    </recommendedName>
</protein>
<evidence type="ECO:0000313" key="2">
    <source>
        <dbReference type="EMBL" id="SFO31072.1"/>
    </source>
</evidence>
<dbReference type="OrthoDB" id="3541120at2"/>
<feature type="transmembrane region" description="Helical" evidence="1">
    <location>
        <begin position="93"/>
        <end position="113"/>
    </location>
</feature>
<keyword evidence="3" id="KW-1185">Reference proteome</keyword>
<dbReference type="RefSeq" id="WP_093352950.1">
    <property type="nucleotide sequence ID" value="NZ_FOUY01000043.1"/>
</dbReference>
<feature type="transmembrane region" description="Helical" evidence="1">
    <location>
        <begin position="26"/>
        <end position="48"/>
    </location>
</feature>
<keyword evidence="1" id="KW-1133">Transmembrane helix</keyword>
<evidence type="ECO:0000256" key="1">
    <source>
        <dbReference type="SAM" id="Phobius"/>
    </source>
</evidence>
<evidence type="ECO:0008006" key="4">
    <source>
        <dbReference type="Google" id="ProtNLM"/>
    </source>
</evidence>
<reference evidence="2 3" key="1">
    <citation type="submission" date="2016-10" db="EMBL/GenBank/DDBJ databases">
        <authorList>
            <person name="de Groot N.N."/>
        </authorList>
    </citation>
    <scope>NUCLEOTIDE SEQUENCE [LARGE SCALE GENOMIC DNA]</scope>
    <source>
        <strain evidence="2 3">CGMCC 4.1877</strain>
    </source>
</reference>
<dbReference type="STRING" id="260086.SAMN05216207_104330"/>
<sequence length="154" mass="16516">MPGSPELDQVREARRKLAAYAGFSRTYWVVHGCALVLLAGLPIWLSYLPGAAPGVQWVLVAIAAVATAHSVIQRRRTGVQLPRRIGAYPSARWLWYAVLVISLAGLGLIHVLVAGGQRTAALLVLLPVAAAIFAGQHRIRAKMRDDIAAGRIAP</sequence>
<feature type="transmembrane region" description="Helical" evidence="1">
    <location>
        <begin position="119"/>
        <end position="135"/>
    </location>
</feature>
<accession>A0A1I5G514</accession>
<dbReference type="Proteomes" id="UP000199614">
    <property type="component" value="Unassembled WGS sequence"/>
</dbReference>
<dbReference type="EMBL" id="FOUY01000043">
    <property type="protein sequence ID" value="SFO31072.1"/>
    <property type="molecule type" value="Genomic_DNA"/>
</dbReference>
<name>A0A1I5G514_PSUAM</name>
<gene>
    <name evidence="2" type="ORF">SAMN05216207_104330</name>
</gene>
<organism evidence="2 3">
    <name type="scientific">Pseudonocardia ammonioxydans</name>
    <dbReference type="NCBI Taxonomy" id="260086"/>
    <lineage>
        <taxon>Bacteria</taxon>
        <taxon>Bacillati</taxon>
        <taxon>Actinomycetota</taxon>
        <taxon>Actinomycetes</taxon>
        <taxon>Pseudonocardiales</taxon>
        <taxon>Pseudonocardiaceae</taxon>
        <taxon>Pseudonocardia</taxon>
    </lineage>
</organism>
<dbReference type="AlphaFoldDB" id="A0A1I5G514"/>
<keyword evidence="1" id="KW-0812">Transmembrane</keyword>
<keyword evidence="1" id="KW-0472">Membrane</keyword>
<feature type="transmembrane region" description="Helical" evidence="1">
    <location>
        <begin position="54"/>
        <end position="72"/>
    </location>
</feature>
<evidence type="ECO:0000313" key="3">
    <source>
        <dbReference type="Proteomes" id="UP000199614"/>
    </source>
</evidence>